<keyword evidence="3" id="KW-1185">Reference proteome</keyword>
<dbReference type="SUPFAM" id="SSF55811">
    <property type="entry name" value="Nudix"/>
    <property type="match status" value="1"/>
</dbReference>
<dbReference type="Pfam" id="PF15916">
    <property type="entry name" value="DUF4743"/>
    <property type="match status" value="1"/>
</dbReference>
<dbReference type="PANTHER" id="PTHR13622:SF8">
    <property type="entry name" value="THIAMIN PYROPHOSPHOKINASE 1"/>
    <property type="match status" value="1"/>
</dbReference>
<feature type="domain" description="Nudix hydrolase" evidence="1">
    <location>
        <begin position="113"/>
        <end position="276"/>
    </location>
</feature>
<dbReference type="FunFam" id="3.90.79.10:FF:000019">
    <property type="entry name" value="Thiamin pyrophosphokinase, putative"/>
    <property type="match status" value="1"/>
</dbReference>
<name>A0A1A0HB19_9ASCO</name>
<dbReference type="OrthoDB" id="10261522at2759"/>
<dbReference type="AlphaFoldDB" id="A0A1A0HB19"/>
<organism evidence="2 3">
    <name type="scientific">Metschnikowia bicuspidata var. bicuspidata NRRL YB-4993</name>
    <dbReference type="NCBI Taxonomy" id="869754"/>
    <lineage>
        <taxon>Eukaryota</taxon>
        <taxon>Fungi</taxon>
        <taxon>Dikarya</taxon>
        <taxon>Ascomycota</taxon>
        <taxon>Saccharomycotina</taxon>
        <taxon>Pichiomycetes</taxon>
        <taxon>Metschnikowiaceae</taxon>
        <taxon>Metschnikowia</taxon>
    </lineage>
</organism>
<sequence>MSSTLHLVDLVDTFPYETNEFYWTLTTCCEQPLGYITPDIAKRFTRNDHAHYFDVDMAIRRVKISNKLDTIEKRDAAFKEIALFWRRTDPSLEKGWRDELYTVYFPKATPYAHLERAFACLLGVVTYGVHITGYVPADKTRDNTLKIWVPKRSATKQTYPGKLDNTIAGGLAYPYSITENAIKECYEEGGLSESFVKQNLVGAGVLSYMCQPFGPKGHVQPEVEYIYDLIFDSETDNIPQPIDGEAEDFKLMLITEVHQRILNDEFKPNSALVIVDFMIRHGYLSWENEPHYLEIVSRIHRKLPFSTMN</sequence>
<dbReference type="GeneID" id="30028887"/>
<dbReference type="RefSeq" id="XP_018711695.1">
    <property type="nucleotide sequence ID" value="XM_018855911.1"/>
</dbReference>
<dbReference type="Proteomes" id="UP000092555">
    <property type="component" value="Unassembled WGS sequence"/>
</dbReference>
<dbReference type="EMBL" id="LXTC01000003">
    <property type="protein sequence ID" value="OBA21185.1"/>
    <property type="molecule type" value="Genomic_DNA"/>
</dbReference>
<reference evidence="2 3" key="1">
    <citation type="submission" date="2016-05" db="EMBL/GenBank/DDBJ databases">
        <title>Comparative genomics of biotechnologically important yeasts.</title>
        <authorList>
            <consortium name="DOE Joint Genome Institute"/>
            <person name="Riley R."/>
            <person name="Haridas S."/>
            <person name="Wolfe K.H."/>
            <person name="Lopes M.R."/>
            <person name="Hittinger C.T."/>
            <person name="Goker M."/>
            <person name="Salamov A."/>
            <person name="Wisecaver J."/>
            <person name="Long T.M."/>
            <person name="Aerts A.L."/>
            <person name="Barry K."/>
            <person name="Choi C."/>
            <person name="Clum A."/>
            <person name="Coughlan A.Y."/>
            <person name="Deshpande S."/>
            <person name="Douglass A.P."/>
            <person name="Hanson S.J."/>
            <person name="Klenk H.-P."/>
            <person name="LaButti K."/>
            <person name="Lapidus A."/>
            <person name="Lindquist E."/>
            <person name="Lipzen A."/>
            <person name="Meier-kolthoff J.P."/>
            <person name="Ohm R.A."/>
            <person name="Otillar R.P."/>
            <person name="Pangilinan J."/>
            <person name="Peng Y."/>
            <person name="Rokas A."/>
            <person name="Rosa C.A."/>
            <person name="Scheuner C."/>
            <person name="Sibirny A.A."/>
            <person name="Slot J.C."/>
            <person name="Stielow J.B."/>
            <person name="Sun H."/>
            <person name="Kurtzman C.P."/>
            <person name="Blackwell M."/>
            <person name="Grigoriev I.V."/>
            <person name="Jeffries T.W."/>
        </authorList>
    </citation>
    <scope>NUCLEOTIDE SEQUENCE [LARGE SCALE GENOMIC DNA]</scope>
    <source>
        <strain evidence="2 3">NRRL YB-4993</strain>
    </source>
</reference>
<protein>
    <recommendedName>
        <fullName evidence="1">Nudix hydrolase domain-containing protein</fullName>
    </recommendedName>
</protein>
<comment type="caution">
    <text evidence="2">The sequence shown here is derived from an EMBL/GenBank/DDBJ whole genome shotgun (WGS) entry which is preliminary data.</text>
</comment>
<dbReference type="CDD" id="cd03676">
    <property type="entry name" value="NUDIX_Tnr3_like"/>
    <property type="match status" value="1"/>
</dbReference>
<dbReference type="Gene3D" id="3.90.79.10">
    <property type="entry name" value="Nucleoside Triphosphate Pyrophosphohydrolase"/>
    <property type="match status" value="1"/>
</dbReference>
<gene>
    <name evidence="2" type="ORF">METBIDRAFT_31769</name>
</gene>
<evidence type="ECO:0000259" key="1">
    <source>
        <dbReference type="PROSITE" id="PS51462"/>
    </source>
</evidence>
<dbReference type="InterPro" id="IPR031804">
    <property type="entry name" value="DUF4743"/>
</dbReference>
<dbReference type="PROSITE" id="PS51462">
    <property type="entry name" value="NUDIX"/>
    <property type="match status" value="1"/>
</dbReference>
<dbReference type="InterPro" id="IPR000086">
    <property type="entry name" value="NUDIX_hydrolase_dom"/>
</dbReference>
<evidence type="ECO:0000313" key="3">
    <source>
        <dbReference type="Proteomes" id="UP000092555"/>
    </source>
</evidence>
<proteinExistence type="predicted"/>
<dbReference type="GO" id="GO:0044715">
    <property type="term" value="F:8-oxo-dGDP phosphatase activity"/>
    <property type="evidence" value="ECO:0007669"/>
    <property type="project" value="EnsemblFungi"/>
</dbReference>
<dbReference type="STRING" id="869754.A0A1A0HB19"/>
<dbReference type="InterPro" id="IPR015797">
    <property type="entry name" value="NUDIX_hydrolase-like_dom_sf"/>
</dbReference>
<accession>A0A1A0HB19</accession>
<evidence type="ECO:0000313" key="2">
    <source>
        <dbReference type="EMBL" id="OBA21185.1"/>
    </source>
</evidence>
<dbReference type="PANTHER" id="PTHR13622">
    <property type="entry name" value="THIAMIN PYROPHOSPHOKINASE"/>
    <property type="match status" value="1"/>
</dbReference>